<proteinExistence type="predicted"/>
<dbReference type="InterPro" id="IPR032129">
    <property type="entry name" value="DUF5056"/>
</dbReference>
<gene>
    <name evidence="2" type="ORF">K8W02_10255</name>
</gene>
<dbReference type="AlphaFoldDB" id="A0A921HYM4"/>
<keyword evidence="1" id="KW-1133">Transmembrane helix</keyword>
<keyword evidence="1" id="KW-0472">Membrane</keyword>
<protein>
    <submittedName>
        <fullName evidence="2">DUF5056 domain-containing protein</fullName>
    </submittedName>
</protein>
<dbReference type="Proteomes" id="UP000717835">
    <property type="component" value="Unassembled WGS sequence"/>
</dbReference>
<feature type="transmembrane region" description="Helical" evidence="1">
    <location>
        <begin position="40"/>
        <end position="59"/>
    </location>
</feature>
<reference evidence="2" key="1">
    <citation type="journal article" date="2021" name="PeerJ">
        <title>Extensive microbial diversity within the chicken gut microbiome revealed by metagenomics and culture.</title>
        <authorList>
            <person name="Gilroy R."/>
            <person name="Ravi A."/>
            <person name="Getino M."/>
            <person name="Pursley I."/>
            <person name="Horton D.L."/>
            <person name="Alikhan N.F."/>
            <person name="Baker D."/>
            <person name="Gharbi K."/>
            <person name="Hall N."/>
            <person name="Watson M."/>
            <person name="Adriaenssens E.M."/>
            <person name="Foster-Nyarko E."/>
            <person name="Jarju S."/>
            <person name="Secka A."/>
            <person name="Antonio M."/>
            <person name="Oren A."/>
            <person name="Chaudhuri R.R."/>
            <person name="La Ragione R."/>
            <person name="Hildebrand F."/>
            <person name="Pallen M.J."/>
        </authorList>
    </citation>
    <scope>NUCLEOTIDE SEQUENCE</scope>
    <source>
        <strain evidence="2">CHK55-1828</strain>
    </source>
</reference>
<evidence type="ECO:0000313" key="3">
    <source>
        <dbReference type="Proteomes" id="UP000717835"/>
    </source>
</evidence>
<dbReference type="RefSeq" id="WP_276828526.1">
    <property type="nucleotide sequence ID" value="NZ_CAUDDV010000003.1"/>
</dbReference>
<evidence type="ECO:0000256" key="1">
    <source>
        <dbReference type="SAM" id="Phobius"/>
    </source>
</evidence>
<accession>A0A921HYM4</accession>
<feature type="transmembrane region" description="Helical" evidence="1">
    <location>
        <begin position="84"/>
        <end position="101"/>
    </location>
</feature>
<evidence type="ECO:0000313" key="2">
    <source>
        <dbReference type="EMBL" id="HJF92744.1"/>
    </source>
</evidence>
<sequence>MTENNDKLLESFFAGKRQEVADNGFTHRVMRSLPRRSNRLARLWTAGGFALAAVLFVALDGLELLWNSLREAFTSTLADGMTQVDPRSMAIAVLVLLYLMYRKIASLA</sequence>
<comment type="caution">
    <text evidence="2">The sequence shown here is derived from an EMBL/GenBank/DDBJ whole genome shotgun (WGS) entry which is preliminary data.</text>
</comment>
<dbReference type="Pfam" id="PF16479">
    <property type="entry name" value="DUF5056"/>
    <property type="match status" value="1"/>
</dbReference>
<organism evidence="2 3">
    <name type="scientific">Mediterranea massiliensis</name>
    <dbReference type="NCBI Taxonomy" id="1841865"/>
    <lineage>
        <taxon>Bacteria</taxon>
        <taxon>Pseudomonadati</taxon>
        <taxon>Bacteroidota</taxon>
        <taxon>Bacteroidia</taxon>
        <taxon>Bacteroidales</taxon>
        <taxon>Bacteroidaceae</taxon>
        <taxon>Mediterranea</taxon>
    </lineage>
</organism>
<name>A0A921HYM4_9BACT</name>
<reference evidence="2" key="2">
    <citation type="submission" date="2021-09" db="EMBL/GenBank/DDBJ databases">
        <authorList>
            <person name="Gilroy R."/>
        </authorList>
    </citation>
    <scope>NUCLEOTIDE SEQUENCE</scope>
    <source>
        <strain evidence="2">CHK55-1828</strain>
    </source>
</reference>
<keyword evidence="1" id="KW-0812">Transmembrane</keyword>
<dbReference type="EMBL" id="DYVX01000084">
    <property type="protein sequence ID" value="HJF92744.1"/>
    <property type="molecule type" value="Genomic_DNA"/>
</dbReference>